<proteinExistence type="predicted"/>
<dbReference type="EMBL" id="JAULSV010000001">
    <property type="protein sequence ID" value="KAK0657787.1"/>
    <property type="molecule type" value="Genomic_DNA"/>
</dbReference>
<dbReference type="Proteomes" id="UP001174936">
    <property type="component" value="Unassembled WGS sequence"/>
</dbReference>
<feature type="compositionally biased region" description="Low complexity" evidence="1">
    <location>
        <begin position="103"/>
        <end position="126"/>
    </location>
</feature>
<protein>
    <submittedName>
        <fullName evidence="2">Uncharacterized protein</fullName>
    </submittedName>
</protein>
<reference evidence="2" key="1">
    <citation type="submission" date="2023-06" db="EMBL/GenBank/DDBJ databases">
        <title>Genome-scale phylogeny and comparative genomics of the fungal order Sordariales.</title>
        <authorList>
            <consortium name="Lawrence Berkeley National Laboratory"/>
            <person name="Hensen N."/>
            <person name="Bonometti L."/>
            <person name="Westerberg I."/>
            <person name="Brannstrom I.O."/>
            <person name="Guillou S."/>
            <person name="Cros-Aarteil S."/>
            <person name="Calhoun S."/>
            <person name="Haridas S."/>
            <person name="Kuo A."/>
            <person name="Mondo S."/>
            <person name="Pangilinan J."/>
            <person name="Riley R."/>
            <person name="Labutti K."/>
            <person name="Andreopoulos B."/>
            <person name="Lipzen A."/>
            <person name="Chen C."/>
            <person name="Yanf M."/>
            <person name="Daum C."/>
            <person name="Ng V."/>
            <person name="Clum A."/>
            <person name="Steindorff A."/>
            <person name="Ohm R."/>
            <person name="Martin F."/>
            <person name="Silar P."/>
            <person name="Natvig D."/>
            <person name="Lalanne C."/>
            <person name="Gautier V."/>
            <person name="Ament-Velasquez S.L."/>
            <person name="Kruys A."/>
            <person name="Hutchinson M.I."/>
            <person name="Powell A.J."/>
            <person name="Barry K."/>
            <person name="Miller A.N."/>
            <person name="Grigoriev I.V."/>
            <person name="Debuchy R."/>
            <person name="Gladieux P."/>
            <person name="Thoren M.H."/>
            <person name="Johannesson H."/>
        </authorList>
    </citation>
    <scope>NUCLEOTIDE SEQUENCE</scope>
    <source>
        <strain evidence="2">SMH2532-1</strain>
    </source>
</reference>
<dbReference type="AlphaFoldDB" id="A0AA40D102"/>
<name>A0AA40D102_9PEZI</name>
<sequence length="376" mass="40902">MSQSRLAGGSASGRFSLRKKIGSAFRRVVGAEYRNSASSRLAVWRSAPEPVPDIAIDTPVSTAPQISLDDFPPSLEIDLQRFVTKSLVPERTRQASETTIAPSSHRSASDSSISTSSSAPWNSGLSRRSLRSTERSVFFKSGSRDNDRYSIQNWRKLVPVADQELPPPGVVTACSSSSTLVDPDEDMSFVDPASLDVEGNEDMSYIEVPGSLYQVDAPPQSLVYENPTSEPEAREIADEEISAFQIATDEDLNGLGQVQKVALDVSDSELHNISSAADLADHNLTLVGEIEDAELSLTSEFTLTSSIGNDLEEYINGSDDDFFAGFSQSEEMEQAIPYDEFVITPEFVQDLEDYVNESDDEGAATLGITRDNCQTT</sequence>
<keyword evidence="3" id="KW-1185">Reference proteome</keyword>
<feature type="region of interest" description="Disordered" evidence="1">
    <location>
        <begin position="88"/>
        <end position="126"/>
    </location>
</feature>
<gene>
    <name evidence="2" type="ORF">B0T16DRAFT_453218</name>
</gene>
<comment type="caution">
    <text evidence="2">The sequence shown here is derived from an EMBL/GenBank/DDBJ whole genome shotgun (WGS) entry which is preliminary data.</text>
</comment>
<evidence type="ECO:0000256" key="1">
    <source>
        <dbReference type="SAM" id="MobiDB-lite"/>
    </source>
</evidence>
<evidence type="ECO:0000313" key="3">
    <source>
        <dbReference type="Proteomes" id="UP001174936"/>
    </source>
</evidence>
<evidence type="ECO:0000313" key="2">
    <source>
        <dbReference type="EMBL" id="KAK0657787.1"/>
    </source>
</evidence>
<organism evidence="2 3">
    <name type="scientific">Cercophora newfieldiana</name>
    <dbReference type="NCBI Taxonomy" id="92897"/>
    <lineage>
        <taxon>Eukaryota</taxon>
        <taxon>Fungi</taxon>
        <taxon>Dikarya</taxon>
        <taxon>Ascomycota</taxon>
        <taxon>Pezizomycotina</taxon>
        <taxon>Sordariomycetes</taxon>
        <taxon>Sordariomycetidae</taxon>
        <taxon>Sordariales</taxon>
        <taxon>Lasiosphaeriaceae</taxon>
        <taxon>Cercophora</taxon>
    </lineage>
</organism>
<accession>A0AA40D102</accession>